<dbReference type="Proteomes" id="UP000297454">
    <property type="component" value="Unassembled WGS sequence"/>
</dbReference>
<evidence type="ECO:0000313" key="7">
    <source>
        <dbReference type="Proteomes" id="UP000297454"/>
    </source>
</evidence>
<dbReference type="InterPro" id="IPR003439">
    <property type="entry name" value="ABC_transporter-like_ATP-bd"/>
</dbReference>
<organism evidence="6 7">
    <name type="scientific">Helcococcus ovis</name>
    <dbReference type="NCBI Taxonomy" id="72026"/>
    <lineage>
        <taxon>Bacteria</taxon>
        <taxon>Bacillati</taxon>
        <taxon>Bacillota</taxon>
        <taxon>Tissierellia</taxon>
        <taxon>Tissierellales</taxon>
        <taxon>Peptoniphilaceae</taxon>
        <taxon>Helcococcus</taxon>
    </lineage>
</organism>
<name>A0A4R9C4L7_9FIRM</name>
<dbReference type="PANTHER" id="PTHR42798:SF7">
    <property type="entry name" value="ALPHA-D-RIBOSE 1-METHYLPHOSPHONATE 5-TRIPHOSPHATE SYNTHASE SUBUNIT PHNL"/>
    <property type="match status" value="1"/>
</dbReference>
<dbReference type="InterPro" id="IPR017871">
    <property type="entry name" value="ABC_transporter-like_CS"/>
</dbReference>
<evidence type="ECO:0000313" key="6">
    <source>
        <dbReference type="EMBL" id="TFF66617.1"/>
    </source>
</evidence>
<dbReference type="SMART" id="SM00382">
    <property type="entry name" value="AAA"/>
    <property type="match status" value="1"/>
</dbReference>
<proteinExistence type="inferred from homology"/>
<sequence length="223" mass="25202">MINIKNVSKEYISDGGIKINALSNISFNFEKGKFYSITGPSGSGKSTLLNIIALLLSFEKGEYFIDEINIKNFNDKKSSLFRNSFFGFVVQDYELLDSESAIFNIQLPSYIGKKSRKYINERSKKILDFLNIKDIKDKKVMNLSGGQKQRVAIARALMNSPKVILADEPTGALDYDNGLQVMNIFKDIVKNEGVTVIMVTHNQEFAKIADQMLTIKDGRLYTR</sequence>
<protein>
    <submittedName>
        <fullName evidence="6">ABC transporter ATP-binding protein</fullName>
    </submittedName>
</protein>
<dbReference type="PROSITE" id="PS00211">
    <property type="entry name" value="ABC_TRANSPORTER_1"/>
    <property type="match status" value="1"/>
</dbReference>
<evidence type="ECO:0000256" key="1">
    <source>
        <dbReference type="ARBA" id="ARBA00005417"/>
    </source>
</evidence>
<keyword evidence="4 6" id="KW-0067">ATP-binding</keyword>
<dbReference type="EMBL" id="SCFR01000008">
    <property type="protein sequence ID" value="TFF66617.1"/>
    <property type="molecule type" value="Genomic_DNA"/>
</dbReference>
<keyword evidence="2" id="KW-0813">Transport</keyword>
<comment type="similarity">
    <text evidence="1">Belongs to the ABC transporter superfamily.</text>
</comment>
<dbReference type="GO" id="GO:0016887">
    <property type="term" value="F:ATP hydrolysis activity"/>
    <property type="evidence" value="ECO:0007669"/>
    <property type="project" value="InterPro"/>
</dbReference>
<dbReference type="GO" id="GO:0005524">
    <property type="term" value="F:ATP binding"/>
    <property type="evidence" value="ECO:0007669"/>
    <property type="project" value="UniProtKB-KW"/>
</dbReference>
<reference evidence="6 7" key="1">
    <citation type="submission" date="2019-01" db="EMBL/GenBank/DDBJ databases">
        <title>Draft Genome Sequences of Helcococcus ovis Strains Isolated from the Uterus and Vagina of Dairy Cows with Metritis.</title>
        <authorList>
            <person name="Cunha F."/>
            <person name="Jeon S.J."/>
            <person name="Kutzer P."/>
            <person name="Galvao K.N."/>
        </authorList>
    </citation>
    <scope>NUCLEOTIDE SEQUENCE [LARGE SCALE GENOMIC DNA]</scope>
    <source>
        <strain evidence="6 7">KG-37</strain>
    </source>
</reference>
<dbReference type="PROSITE" id="PS50893">
    <property type="entry name" value="ABC_TRANSPORTER_2"/>
    <property type="match status" value="1"/>
</dbReference>
<dbReference type="InterPro" id="IPR003593">
    <property type="entry name" value="AAA+_ATPase"/>
</dbReference>
<dbReference type="Pfam" id="PF00005">
    <property type="entry name" value="ABC_tran"/>
    <property type="match status" value="1"/>
</dbReference>
<comment type="caution">
    <text evidence="6">The sequence shown here is derived from an EMBL/GenBank/DDBJ whole genome shotgun (WGS) entry which is preliminary data.</text>
</comment>
<keyword evidence="3" id="KW-0547">Nucleotide-binding</keyword>
<dbReference type="Gene3D" id="3.40.50.300">
    <property type="entry name" value="P-loop containing nucleotide triphosphate hydrolases"/>
    <property type="match status" value="1"/>
</dbReference>
<dbReference type="GO" id="GO:0098796">
    <property type="term" value="C:membrane protein complex"/>
    <property type="evidence" value="ECO:0007669"/>
    <property type="project" value="UniProtKB-ARBA"/>
</dbReference>
<dbReference type="RefSeq" id="WP_134744241.1">
    <property type="nucleotide sequence ID" value="NZ_JBFNFK010000006.1"/>
</dbReference>
<dbReference type="SUPFAM" id="SSF52540">
    <property type="entry name" value="P-loop containing nucleoside triphosphate hydrolases"/>
    <property type="match status" value="1"/>
</dbReference>
<feature type="domain" description="ABC transporter" evidence="5">
    <location>
        <begin position="2"/>
        <end position="223"/>
    </location>
</feature>
<dbReference type="InterPro" id="IPR017911">
    <property type="entry name" value="MacB-like_ATP-bd"/>
</dbReference>
<dbReference type="PANTHER" id="PTHR42798">
    <property type="entry name" value="LIPOPROTEIN-RELEASING SYSTEM ATP-BINDING PROTEIN LOLD"/>
    <property type="match status" value="1"/>
</dbReference>
<evidence type="ECO:0000256" key="4">
    <source>
        <dbReference type="ARBA" id="ARBA00022840"/>
    </source>
</evidence>
<keyword evidence="7" id="KW-1185">Reference proteome</keyword>
<gene>
    <name evidence="6" type="ORF">EQF91_03210</name>
</gene>
<dbReference type="FunFam" id="3.40.50.300:FF:000032">
    <property type="entry name" value="Export ABC transporter ATP-binding protein"/>
    <property type="match status" value="1"/>
</dbReference>
<dbReference type="GO" id="GO:0022857">
    <property type="term" value="F:transmembrane transporter activity"/>
    <property type="evidence" value="ECO:0007669"/>
    <property type="project" value="UniProtKB-ARBA"/>
</dbReference>
<dbReference type="CDD" id="cd03255">
    <property type="entry name" value="ABC_MJ0796_LolCDE_FtsE"/>
    <property type="match status" value="1"/>
</dbReference>
<accession>A0A4R9C4L7</accession>
<dbReference type="InterPro" id="IPR027417">
    <property type="entry name" value="P-loop_NTPase"/>
</dbReference>
<evidence type="ECO:0000256" key="2">
    <source>
        <dbReference type="ARBA" id="ARBA00022448"/>
    </source>
</evidence>
<evidence type="ECO:0000259" key="5">
    <source>
        <dbReference type="PROSITE" id="PS50893"/>
    </source>
</evidence>
<evidence type="ECO:0000256" key="3">
    <source>
        <dbReference type="ARBA" id="ARBA00022741"/>
    </source>
</evidence>
<dbReference type="AlphaFoldDB" id="A0A4R9C4L7"/>